<evidence type="ECO:0000313" key="1">
    <source>
        <dbReference type="EMBL" id="KUN35760.1"/>
    </source>
</evidence>
<accession>A0A101QTC0</accession>
<protein>
    <submittedName>
        <fullName evidence="1">Uncharacterized protein</fullName>
    </submittedName>
</protein>
<keyword evidence="2" id="KW-1185">Reference proteome</keyword>
<dbReference type="Proteomes" id="UP000053271">
    <property type="component" value="Unassembled WGS sequence"/>
</dbReference>
<dbReference type="AlphaFoldDB" id="A0A101QTC0"/>
<sequence>MAVADGLRPLRRWQRDGTWPGLLTRQAWADPDRLITWEVNVDSTTCRAHQCAIDVRRYSQAQKESSGGSGAEPEEYGLGRCWGRLATKIYLDCE</sequence>
<comment type="caution">
    <text evidence="1">The sequence shown here is derived from an EMBL/GenBank/DDBJ whole genome shotgun (WGS) entry which is preliminary data.</text>
</comment>
<organism evidence="1 2">
    <name type="scientific">Streptomyces longwoodensis</name>
    <dbReference type="NCBI Taxonomy" id="68231"/>
    <lineage>
        <taxon>Bacteria</taxon>
        <taxon>Bacillati</taxon>
        <taxon>Actinomycetota</taxon>
        <taxon>Actinomycetes</taxon>
        <taxon>Kitasatosporales</taxon>
        <taxon>Streptomycetaceae</taxon>
        <taxon>Streptomyces</taxon>
    </lineage>
</organism>
<gene>
    <name evidence="1" type="ORF">AQJ30_24080</name>
</gene>
<name>A0A101QTC0_9ACTN</name>
<evidence type="ECO:0000313" key="2">
    <source>
        <dbReference type="Proteomes" id="UP000053271"/>
    </source>
</evidence>
<proteinExistence type="predicted"/>
<dbReference type="GeneID" id="91430332"/>
<dbReference type="EMBL" id="LMWS01000031">
    <property type="protein sequence ID" value="KUN35760.1"/>
    <property type="molecule type" value="Genomic_DNA"/>
</dbReference>
<dbReference type="RefSeq" id="WP_067237709.1">
    <property type="nucleotide sequence ID" value="NZ_JBIBCN010000013.1"/>
</dbReference>
<reference evidence="1 2" key="1">
    <citation type="submission" date="2015-10" db="EMBL/GenBank/DDBJ databases">
        <title>Draft genome sequence of Streptomyces longwoodensis DSM 41677, type strain for the species Streptomyces longwoodensis.</title>
        <authorList>
            <person name="Ruckert C."/>
            <person name="Winkler A."/>
            <person name="Kalinowski J."/>
            <person name="Kampfer P."/>
            <person name="Glaeser S."/>
        </authorList>
    </citation>
    <scope>NUCLEOTIDE SEQUENCE [LARGE SCALE GENOMIC DNA]</scope>
    <source>
        <strain evidence="1 2">DSM 41677</strain>
    </source>
</reference>